<protein>
    <submittedName>
        <fullName evidence="2">Antibiotic biosynthesis monooxygenase</fullName>
    </submittedName>
</protein>
<accession>A0A8J3IDP9</accession>
<dbReference type="InterPro" id="IPR007138">
    <property type="entry name" value="ABM_dom"/>
</dbReference>
<organism evidence="2 3">
    <name type="scientific">Reticulibacter mediterranei</name>
    <dbReference type="NCBI Taxonomy" id="2778369"/>
    <lineage>
        <taxon>Bacteria</taxon>
        <taxon>Bacillati</taxon>
        <taxon>Chloroflexota</taxon>
        <taxon>Ktedonobacteria</taxon>
        <taxon>Ktedonobacterales</taxon>
        <taxon>Reticulibacteraceae</taxon>
        <taxon>Reticulibacter</taxon>
    </lineage>
</organism>
<evidence type="ECO:0000313" key="3">
    <source>
        <dbReference type="Proteomes" id="UP000597444"/>
    </source>
</evidence>
<dbReference type="Gene3D" id="3.30.70.100">
    <property type="match status" value="1"/>
</dbReference>
<dbReference type="InterPro" id="IPR011008">
    <property type="entry name" value="Dimeric_a/b-barrel"/>
</dbReference>
<name>A0A8J3IDP9_9CHLR</name>
<keyword evidence="2" id="KW-0560">Oxidoreductase</keyword>
<dbReference type="EMBL" id="BNJK01000001">
    <property type="protein sequence ID" value="GHO91623.1"/>
    <property type="molecule type" value="Genomic_DNA"/>
</dbReference>
<evidence type="ECO:0000259" key="1">
    <source>
        <dbReference type="Pfam" id="PF03992"/>
    </source>
</evidence>
<comment type="caution">
    <text evidence="2">The sequence shown here is derived from an EMBL/GenBank/DDBJ whole genome shotgun (WGS) entry which is preliminary data.</text>
</comment>
<dbReference type="SUPFAM" id="SSF54909">
    <property type="entry name" value="Dimeric alpha+beta barrel"/>
    <property type="match status" value="1"/>
</dbReference>
<keyword evidence="2" id="KW-0503">Monooxygenase</keyword>
<gene>
    <name evidence="2" type="ORF">KSF_016710</name>
</gene>
<proteinExistence type="predicted"/>
<reference evidence="2" key="1">
    <citation type="submission" date="2020-10" db="EMBL/GenBank/DDBJ databases">
        <title>Taxonomic study of unclassified bacteria belonging to the class Ktedonobacteria.</title>
        <authorList>
            <person name="Yabe S."/>
            <person name="Wang C.M."/>
            <person name="Zheng Y."/>
            <person name="Sakai Y."/>
            <person name="Cavaletti L."/>
            <person name="Monciardini P."/>
            <person name="Donadio S."/>
        </authorList>
    </citation>
    <scope>NUCLEOTIDE SEQUENCE</scope>
    <source>
        <strain evidence="2">ID150040</strain>
    </source>
</reference>
<keyword evidence="3" id="KW-1185">Reference proteome</keyword>
<dbReference type="Pfam" id="PF03992">
    <property type="entry name" value="ABM"/>
    <property type="match status" value="1"/>
</dbReference>
<dbReference type="Proteomes" id="UP000597444">
    <property type="component" value="Unassembled WGS sequence"/>
</dbReference>
<dbReference type="RefSeq" id="WP_220202508.1">
    <property type="nucleotide sequence ID" value="NZ_BNJK01000001.1"/>
</dbReference>
<dbReference type="AlphaFoldDB" id="A0A8J3IDP9"/>
<dbReference type="GO" id="GO:0004497">
    <property type="term" value="F:monooxygenase activity"/>
    <property type="evidence" value="ECO:0007669"/>
    <property type="project" value="UniProtKB-KW"/>
</dbReference>
<evidence type="ECO:0000313" key="2">
    <source>
        <dbReference type="EMBL" id="GHO91623.1"/>
    </source>
</evidence>
<feature type="domain" description="ABM" evidence="1">
    <location>
        <begin position="1"/>
        <end position="75"/>
    </location>
</feature>
<sequence length="95" mass="10717">MVTEIAIFTALAGKEEELGQAILKGLDVIRQHPECISANVTRCIEHPERYMVTNVWTSLEAHTVDFRGGPLFAQWRSHINGLFTGTAEVFHYQAF</sequence>